<dbReference type="InterPro" id="IPR050742">
    <property type="entry name" value="Helicase_Restrict-Modif_Enz"/>
</dbReference>
<proteinExistence type="predicted"/>
<dbReference type="PANTHER" id="PTHR47396">
    <property type="entry name" value="TYPE I RESTRICTION ENZYME ECOKI R PROTEIN"/>
    <property type="match status" value="1"/>
</dbReference>
<dbReference type="eggNOG" id="COG1061">
    <property type="taxonomic scope" value="Bacteria"/>
</dbReference>
<dbReference type="PANTHER" id="PTHR47396:SF1">
    <property type="entry name" value="ATP-DEPENDENT HELICASE IRC3-RELATED"/>
    <property type="match status" value="1"/>
</dbReference>
<keyword evidence="2" id="KW-1185">Reference proteome</keyword>
<comment type="caution">
    <text evidence="1">The sequence shown here is derived from an EMBL/GenBank/DDBJ whole genome shotgun (WGS) entry which is preliminary data.</text>
</comment>
<gene>
    <name evidence="1" type="ORF">Krac_3608</name>
</gene>
<dbReference type="Gene3D" id="3.40.50.300">
    <property type="entry name" value="P-loop containing nucleotide triphosphate hydrolases"/>
    <property type="match status" value="1"/>
</dbReference>
<dbReference type="InParanoid" id="D6U291"/>
<dbReference type="AlphaFoldDB" id="D6U291"/>
<dbReference type="EMBL" id="ADVG01000004">
    <property type="protein sequence ID" value="EFH82759.1"/>
    <property type="molecule type" value="Genomic_DNA"/>
</dbReference>
<dbReference type="GO" id="GO:0005829">
    <property type="term" value="C:cytosol"/>
    <property type="evidence" value="ECO:0007669"/>
    <property type="project" value="TreeGrafter"/>
</dbReference>
<name>D6U291_KTERA</name>
<dbReference type="STRING" id="485913.Krac_3608"/>
<organism evidence="1 2">
    <name type="scientific">Ktedonobacter racemifer DSM 44963</name>
    <dbReference type="NCBI Taxonomy" id="485913"/>
    <lineage>
        <taxon>Bacteria</taxon>
        <taxon>Bacillati</taxon>
        <taxon>Chloroflexota</taxon>
        <taxon>Ktedonobacteria</taxon>
        <taxon>Ktedonobacterales</taxon>
        <taxon>Ktedonobacteraceae</taxon>
        <taxon>Ktedonobacter</taxon>
    </lineage>
</organism>
<dbReference type="Proteomes" id="UP000004508">
    <property type="component" value="Unassembled WGS sequence"/>
</dbReference>
<evidence type="ECO:0000313" key="2">
    <source>
        <dbReference type="Proteomes" id="UP000004508"/>
    </source>
</evidence>
<evidence type="ECO:0000313" key="1">
    <source>
        <dbReference type="EMBL" id="EFH82759.1"/>
    </source>
</evidence>
<sequence length="463" mass="52973">MTDGGFHNGCVTICQSKDYHNEIRDLLQRLGLDFRERIRVNIKGFGGPNNLPLHEFHIPKGTGTVRRNGWFKYAPYLSKTVSPLLHNMDKRQFLIFWEEMLKGDGSCQGNKAGWLWCGNKGKANAYTHMAVIRGLATTCTQVITPKGTKVWRVTIRDAQWITSTPSDKRSARIQLEDPQENEVVWCVRNKNSTIITRRQGKVAIIGNCPITSCIILARPTKSRALVVQKIGRGVRLAPGKSDCVVLDITDNILNHRLQPVTLAQAIGKELRDQESLLDMLAREEDEEEKRKAAKSDDPKERKIKQKQRDKDIVLNILQHFDWKRNEHGYWVVEVGALKHRIALIPAKDAPNMWKVAARLAPAYEQQWWSKRALPLDWAQNFAESEALKLRDDPKAVMLVDRNATWRLNPPSEEQMAFLNKHHVAYPTDDEGHCMWSRGEASEAIGKKIEQFKKRREAKQKVTA</sequence>
<reference evidence="1 2" key="1">
    <citation type="journal article" date="2011" name="Stand. Genomic Sci.">
        <title>Non-contiguous finished genome sequence and contextual data of the filamentous soil bacterium Ktedonobacter racemifer type strain (SOSP1-21).</title>
        <authorList>
            <person name="Chang Y.J."/>
            <person name="Land M."/>
            <person name="Hauser L."/>
            <person name="Chertkov O."/>
            <person name="Del Rio T.G."/>
            <person name="Nolan M."/>
            <person name="Copeland A."/>
            <person name="Tice H."/>
            <person name="Cheng J.F."/>
            <person name="Lucas S."/>
            <person name="Han C."/>
            <person name="Goodwin L."/>
            <person name="Pitluck S."/>
            <person name="Ivanova N."/>
            <person name="Ovchinikova G."/>
            <person name="Pati A."/>
            <person name="Chen A."/>
            <person name="Palaniappan K."/>
            <person name="Mavromatis K."/>
            <person name="Liolios K."/>
            <person name="Brettin T."/>
            <person name="Fiebig A."/>
            <person name="Rohde M."/>
            <person name="Abt B."/>
            <person name="Goker M."/>
            <person name="Detter J.C."/>
            <person name="Woyke T."/>
            <person name="Bristow J."/>
            <person name="Eisen J.A."/>
            <person name="Markowitz V."/>
            <person name="Hugenholtz P."/>
            <person name="Kyrpides N.C."/>
            <person name="Klenk H.P."/>
            <person name="Lapidus A."/>
        </authorList>
    </citation>
    <scope>NUCLEOTIDE SEQUENCE [LARGE SCALE GENOMIC DNA]</scope>
    <source>
        <strain evidence="2">DSM 44963</strain>
    </source>
</reference>
<accession>D6U291</accession>
<protein>
    <recommendedName>
        <fullName evidence="3">Type III restriction protein res subunit</fullName>
    </recommendedName>
</protein>
<dbReference type="InterPro" id="IPR027417">
    <property type="entry name" value="P-loop_NTPase"/>
</dbReference>
<evidence type="ECO:0008006" key="3">
    <source>
        <dbReference type="Google" id="ProtNLM"/>
    </source>
</evidence>